<keyword evidence="2" id="KW-1185">Reference proteome</keyword>
<sequence>MGIELERVLARLKESGGVPNVHLDAGVAREVLGALSVVDPGRVERGVEQREVAGLVAAG</sequence>
<evidence type="ECO:0000313" key="1">
    <source>
        <dbReference type="EMBL" id="GAO08735.1"/>
    </source>
</evidence>
<proteinExistence type="predicted"/>
<comment type="caution">
    <text evidence="1">The sequence shown here is derived from an EMBL/GenBank/DDBJ whole genome shotgun (WGS) entry which is preliminary data.</text>
</comment>
<reference evidence="2" key="1">
    <citation type="submission" date="2014-09" db="EMBL/GenBank/DDBJ databases">
        <title>Whole genome shotgun sequence of Streptomyces sp. NBRC 110027.</title>
        <authorList>
            <person name="Komaki H."/>
            <person name="Ichikawa N."/>
            <person name="Katano-Makiyama Y."/>
            <person name="Hosoyama A."/>
            <person name="Hashimoto M."/>
            <person name="Uohara A."/>
            <person name="Kitahashi Y."/>
            <person name="Ohji S."/>
            <person name="Kimura A."/>
            <person name="Yamazoe A."/>
            <person name="Igarashi Y."/>
            <person name="Fujita N."/>
        </authorList>
    </citation>
    <scope>NUCLEOTIDE SEQUENCE [LARGE SCALE GENOMIC DNA]</scope>
    <source>
        <strain evidence="2">NBRC 110027</strain>
    </source>
</reference>
<accession>A0A0P4R713</accession>
<organism evidence="1 2">
    <name type="scientific">Streptomyces lydicamycinicus</name>
    <dbReference type="NCBI Taxonomy" id="1546107"/>
    <lineage>
        <taxon>Bacteria</taxon>
        <taxon>Bacillati</taxon>
        <taxon>Actinomycetota</taxon>
        <taxon>Actinomycetes</taxon>
        <taxon>Kitasatosporales</taxon>
        <taxon>Streptomycetaceae</taxon>
        <taxon>Streptomyces</taxon>
    </lineage>
</organism>
<dbReference type="EMBL" id="BBNO01000004">
    <property type="protein sequence ID" value="GAO08735.1"/>
    <property type="molecule type" value="Genomic_DNA"/>
</dbReference>
<dbReference type="Proteomes" id="UP000048965">
    <property type="component" value="Unassembled WGS sequence"/>
</dbReference>
<name>A0A0P4R713_9ACTN</name>
<evidence type="ECO:0000313" key="2">
    <source>
        <dbReference type="Proteomes" id="UP000048965"/>
    </source>
</evidence>
<dbReference type="AlphaFoldDB" id="A0A0P4R713"/>
<protein>
    <submittedName>
        <fullName evidence="1">Uncharacterized protein</fullName>
    </submittedName>
</protein>
<reference evidence="1 2" key="2">
    <citation type="journal article" date="2015" name="Stand. Genomic Sci.">
        <title>Draft genome sequence of marine-derived Streptomyces sp. TP-A0598, a producer of anti-MRSA antibiotic lydicamycins.</title>
        <authorList>
            <person name="Komaki H."/>
            <person name="Ichikawa N."/>
            <person name="Hosoyama A."/>
            <person name="Fujita N."/>
            <person name="Igarashi Y."/>
        </authorList>
    </citation>
    <scope>NUCLEOTIDE SEQUENCE [LARGE SCALE GENOMIC DNA]</scope>
    <source>
        <strain evidence="1 2">NBRC 110027</strain>
    </source>
</reference>
<gene>
    <name evidence="1" type="ORF">TPA0598_04_03710</name>
</gene>